<evidence type="ECO:0000313" key="2">
    <source>
        <dbReference type="EMBL" id="ODQ67845.1"/>
    </source>
</evidence>
<feature type="signal peptide" evidence="1">
    <location>
        <begin position="1"/>
        <end position="23"/>
    </location>
</feature>
<organism evidence="2 3">
    <name type="scientific">Nadsonia fulvescens var. elongata DSM 6958</name>
    <dbReference type="NCBI Taxonomy" id="857566"/>
    <lineage>
        <taxon>Eukaryota</taxon>
        <taxon>Fungi</taxon>
        <taxon>Dikarya</taxon>
        <taxon>Ascomycota</taxon>
        <taxon>Saccharomycotina</taxon>
        <taxon>Dipodascomycetes</taxon>
        <taxon>Dipodascales</taxon>
        <taxon>Dipodascales incertae sedis</taxon>
        <taxon>Nadsonia</taxon>
    </lineage>
</organism>
<protein>
    <submittedName>
        <fullName evidence="2">Uncharacterized protein</fullName>
    </submittedName>
</protein>
<accession>A0A1E3PQY0</accession>
<keyword evidence="3" id="KW-1185">Reference proteome</keyword>
<evidence type="ECO:0000313" key="3">
    <source>
        <dbReference type="Proteomes" id="UP000095009"/>
    </source>
</evidence>
<dbReference type="AlphaFoldDB" id="A0A1E3PQY0"/>
<evidence type="ECO:0000256" key="1">
    <source>
        <dbReference type="SAM" id="SignalP"/>
    </source>
</evidence>
<name>A0A1E3PQY0_9ASCO</name>
<keyword evidence="1" id="KW-0732">Signal</keyword>
<sequence>MVIIEGLIMFFVGFAAVKSVVSASISAPSRKHPELDLFHEATEGYKSENCFSISVSGNFSLHSKDIDIASTVNNDKSDSKNYLHGDIGGFLGPGLPITYMQDLDDAV</sequence>
<gene>
    <name evidence="2" type="ORF">NADFUDRAFT_39258</name>
</gene>
<dbReference type="EMBL" id="KV454406">
    <property type="protein sequence ID" value="ODQ67845.1"/>
    <property type="molecule type" value="Genomic_DNA"/>
</dbReference>
<dbReference type="Proteomes" id="UP000095009">
    <property type="component" value="Unassembled WGS sequence"/>
</dbReference>
<reference evidence="2 3" key="1">
    <citation type="journal article" date="2016" name="Proc. Natl. Acad. Sci. U.S.A.">
        <title>Comparative genomics of biotechnologically important yeasts.</title>
        <authorList>
            <person name="Riley R."/>
            <person name="Haridas S."/>
            <person name="Wolfe K.H."/>
            <person name="Lopes M.R."/>
            <person name="Hittinger C.T."/>
            <person name="Goeker M."/>
            <person name="Salamov A.A."/>
            <person name="Wisecaver J.H."/>
            <person name="Long T.M."/>
            <person name="Calvey C.H."/>
            <person name="Aerts A.L."/>
            <person name="Barry K.W."/>
            <person name="Choi C."/>
            <person name="Clum A."/>
            <person name="Coughlan A.Y."/>
            <person name="Deshpande S."/>
            <person name="Douglass A.P."/>
            <person name="Hanson S.J."/>
            <person name="Klenk H.-P."/>
            <person name="LaButti K.M."/>
            <person name="Lapidus A."/>
            <person name="Lindquist E.A."/>
            <person name="Lipzen A.M."/>
            <person name="Meier-Kolthoff J.P."/>
            <person name="Ohm R.A."/>
            <person name="Otillar R.P."/>
            <person name="Pangilinan J.L."/>
            <person name="Peng Y."/>
            <person name="Rokas A."/>
            <person name="Rosa C.A."/>
            <person name="Scheuner C."/>
            <person name="Sibirny A.A."/>
            <person name="Slot J.C."/>
            <person name="Stielow J.B."/>
            <person name="Sun H."/>
            <person name="Kurtzman C.P."/>
            <person name="Blackwell M."/>
            <person name="Grigoriev I.V."/>
            <person name="Jeffries T.W."/>
        </authorList>
    </citation>
    <scope>NUCLEOTIDE SEQUENCE [LARGE SCALE GENOMIC DNA]</scope>
    <source>
        <strain evidence="2 3">DSM 6958</strain>
    </source>
</reference>
<proteinExistence type="predicted"/>
<feature type="chain" id="PRO_5009133939" evidence="1">
    <location>
        <begin position="24"/>
        <end position="107"/>
    </location>
</feature>